<dbReference type="InterPro" id="IPR002871">
    <property type="entry name" value="NIF_FeS_clus_asmbl_NifU_N"/>
</dbReference>
<feature type="domain" description="NIF system FeS cluster assembly NifU N-terminal" evidence="1">
    <location>
        <begin position="39"/>
        <end position="149"/>
    </location>
</feature>
<accession>A0A518IJK6</accession>
<gene>
    <name evidence="2" type="primary">nifU</name>
    <name evidence="2" type="ORF">Enr17x_53580</name>
</gene>
<dbReference type="Pfam" id="PF01592">
    <property type="entry name" value="NifU_N"/>
    <property type="match status" value="1"/>
</dbReference>
<proteinExistence type="predicted"/>
<organism evidence="2 3">
    <name type="scientific">Gimesia fumaroli</name>
    <dbReference type="NCBI Taxonomy" id="2527976"/>
    <lineage>
        <taxon>Bacteria</taxon>
        <taxon>Pseudomonadati</taxon>
        <taxon>Planctomycetota</taxon>
        <taxon>Planctomycetia</taxon>
        <taxon>Planctomycetales</taxon>
        <taxon>Planctomycetaceae</taxon>
        <taxon>Gimesia</taxon>
    </lineage>
</organism>
<dbReference type="SUPFAM" id="SSF82649">
    <property type="entry name" value="SufE/NifU"/>
    <property type="match status" value="1"/>
</dbReference>
<keyword evidence="3" id="KW-1185">Reference proteome</keyword>
<dbReference type="GO" id="GO:0051536">
    <property type="term" value="F:iron-sulfur cluster binding"/>
    <property type="evidence" value="ECO:0007669"/>
    <property type="project" value="InterPro"/>
</dbReference>
<dbReference type="EMBL" id="CP037452">
    <property type="protein sequence ID" value="QDV53284.1"/>
    <property type="molecule type" value="Genomic_DNA"/>
</dbReference>
<dbReference type="GO" id="GO:0005506">
    <property type="term" value="F:iron ion binding"/>
    <property type="evidence" value="ECO:0007669"/>
    <property type="project" value="InterPro"/>
</dbReference>
<reference evidence="2 3" key="1">
    <citation type="submission" date="2019-03" db="EMBL/GenBank/DDBJ databases">
        <title>Deep-cultivation of Planctomycetes and their phenomic and genomic characterization uncovers novel biology.</title>
        <authorList>
            <person name="Wiegand S."/>
            <person name="Jogler M."/>
            <person name="Boedeker C."/>
            <person name="Pinto D."/>
            <person name="Vollmers J."/>
            <person name="Rivas-Marin E."/>
            <person name="Kohn T."/>
            <person name="Peeters S.H."/>
            <person name="Heuer A."/>
            <person name="Rast P."/>
            <person name="Oberbeckmann S."/>
            <person name="Bunk B."/>
            <person name="Jeske O."/>
            <person name="Meyerdierks A."/>
            <person name="Storesund J.E."/>
            <person name="Kallscheuer N."/>
            <person name="Luecker S."/>
            <person name="Lage O.M."/>
            <person name="Pohl T."/>
            <person name="Merkel B.J."/>
            <person name="Hornburger P."/>
            <person name="Mueller R.-W."/>
            <person name="Bruemmer F."/>
            <person name="Labrenz M."/>
            <person name="Spormann A.M."/>
            <person name="Op den Camp H."/>
            <person name="Overmann J."/>
            <person name="Amann R."/>
            <person name="Jetten M.S.M."/>
            <person name="Mascher T."/>
            <person name="Medema M.H."/>
            <person name="Devos D.P."/>
            <person name="Kaster A.-K."/>
            <person name="Ovreas L."/>
            <person name="Rohde M."/>
            <person name="Galperin M.Y."/>
            <person name="Jogler C."/>
        </authorList>
    </citation>
    <scope>NUCLEOTIDE SEQUENCE [LARGE SCALE GENOMIC DNA]</scope>
    <source>
        <strain evidence="2 3">Enr17</strain>
    </source>
</reference>
<dbReference type="Gene3D" id="3.90.1010.10">
    <property type="match status" value="1"/>
</dbReference>
<sequence>MSCIRFPQNHYQKEELLLKAKQTMETPESDLDDEDFLRAHYESQHHRGRLESPTVSFSLLNRTCGDCVILDLQLEDSQITQAKFEAQGCVISQAAASILCELITGMEIASLKEFDAPAMLQAIRIPLSPRRKRCGLLAWEALQSMLTELNHQVKGDKDE</sequence>
<name>A0A518IJK6_9PLAN</name>
<dbReference type="AlphaFoldDB" id="A0A518IJK6"/>
<dbReference type="PANTHER" id="PTHR10093">
    <property type="entry name" value="IRON-SULFUR CLUSTER ASSEMBLY ENZYME NIFU HOMOLOG"/>
    <property type="match status" value="1"/>
</dbReference>
<evidence type="ECO:0000313" key="2">
    <source>
        <dbReference type="EMBL" id="QDV53284.1"/>
    </source>
</evidence>
<dbReference type="GO" id="GO:0016226">
    <property type="term" value="P:iron-sulfur cluster assembly"/>
    <property type="evidence" value="ECO:0007669"/>
    <property type="project" value="InterPro"/>
</dbReference>
<evidence type="ECO:0000259" key="1">
    <source>
        <dbReference type="Pfam" id="PF01592"/>
    </source>
</evidence>
<dbReference type="Proteomes" id="UP000318313">
    <property type="component" value="Chromosome"/>
</dbReference>
<dbReference type="KEGG" id="gfm:Enr17x_53580"/>
<protein>
    <submittedName>
        <fullName evidence="2">NifU-like protein</fullName>
    </submittedName>
</protein>
<dbReference type="CDD" id="cd06664">
    <property type="entry name" value="IscU_like"/>
    <property type="match status" value="1"/>
</dbReference>
<evidence type="ECO:0000313" key="3">
    <source>
        <dbReference type="Proteomes" id="UP000318313"/>
    </source>
</evidence>